<reference evidence="3" key="1">
    <citation type="journal article" date="2023" name="IMA Fungus">
        <title>Comparative genomic study of the Penicillium genus elucidates a diverse pangenome and 15 lateral gene transfer events.</title>
        <authorList>
            <person name="Petersen C."/>
            <person name="Sorensen T."/>
            <person name="Nielsen M.R."/>
            <person name="Sondergaard T.E."/>
            <person name="Sorensen J.L."/>
            <person name="Fitzpatrick D.A."/>
            <person name="Frisvad J.C."/>
            <person name="Nielsen K.L."/>
        </authorList>
    </citation>
    <scope>NUCLEOTIDE SEQUENCE</scope>
    <source>
        <strain evidence="3">IBT 15450</strain>
    </source>
</reference>
<evidence type="ECO:0000256" key="1">
    <source>
        <dbReference type="SAM" id="Coils"/>
    </source>
</evidence>
<keyword evidence="4" id="KW-1185">Reference proteome</keyword>
<dbReference type="EMBL" id="JAQJZL010000005">
    <property type="protein sequence ID" value="KAJ6041440.1"/>
    <property type="molecule type" value="Genomic_DNA"/>
</dbReference>
<evidence type="ECO:0000256" key="2">
    <source>
        <dbReference type="SAM" id="MobiDB-lite"/>
    </source>
</evidence>
<evidence type="ECO:0000313" key="4">
    <source>
        <dbReference type="Proteomes" id="UP001219568"/>
    </source>
</evidence>
<proteinExistence type="predicted"/>
<reference evidence="3" key="2">
    <citation type="submission" date="2023-01" db="EMBL/GenBank/DDBJ databases">
        <authorList>
            <person name="Petersen C."/>
        </authorList>
    </citation>
    <scope>NUCLEOTIDE SEQUENCE</scope>
    <source>
        <strain evidence="3">IBT 15450</strain>
    </source>
</reference>
<dbReference type="AlphaFoldDB" id="A0AAD6IBX5"/>
<organism evidence="3 4">
    <name type="scientific">Penicillium canescens</name>
    <dbReference type="NCBI Taxonomy" id="5083"/>
    <lineage>
        <taxon>Eukaryota</taxon>
        <taxon>Fungi</taxon>
        <taxon>Dikarya</taxon>
        <taxon>Ascomycota</taxon>
        <taxon>Pezizomycotina</taxon>
        <taxon>Eurotiomycetes</taxon>
        <taxon>Eurotiomycetidae</taxon>
        <taxon>Eurotiales</taxon>
        <taxon>Aspergillaceae</taxon>
        <taxon>Penicillium</taxon>
    </lineage>
</organism>
<sequence length="205" mass="23715">MPKRKADSDPQNSSKPKRDKYAENCKLADRIERSGVPVDSPCDYCFVRGKVCIMSPYSDSKKCSTCARRGQTCERSFHSDKEWDDLQRDEQRLAQELEEAQKLFLQHSQKMNEAMAKVLRLQTHQKFLKDRGGRMLNHDQAVSDRLNADDPPTADEFREFDRLAEQQEIRQLAATSEDASLMRMVSSFDQVPSAFWDGQDAFLIW</sequence>
<keyword evidence="1" id="KW-0175">Coiled coil</keyword>
<comment type="caution">
    <text evidence="3">The sequence shown here is derived from an EMBL/GenBank/DDBJ whole genome shotgun (WGS) entry which is preliminary data.</text>
</comment>
<gene>
    <name evidence="3" type="ORF">N7460_006830</name>
</gene>
<feature type="coiled-coil region" evidence="1">
    <location>
        <begin position="83"/>
        <end position="117"/>
    </location>
</feature>
<evidence type="ECO:0000313" key="3">
    <source>
        <dbReference type="EMBL" id="KAJ6041440.1"/>
    </source>
</evidence>
<protein>
    <submittedName>
        <fullName evidence="3">Uncharacterized protein</fullName>
    </submittedName>
</protein>
<feature type="region of interest" description="Disordered" evidence="2">
    <location>
        <begin position="1"/>
        <end position="21"/>
    </location>
</feature>
<dbReference type="Proteomes" id="UP001219568">
    <property type="component" value="Unassembled WGS sequence"/>
</dbReference>
<accession>A0AAD6IBX5</accession>
<name>A0AAD6IBX5_PENCN</name>